<sequence length="630" mass="66199">MCQACVGNFFGRLGALSGLKSSNSFSRRRFLATAAGAGLILPSMASAYAKGSGGGGSAVQIDYIFRGGPIIPLASKSTADGPFHDWAVAVKGERIVAAGPESEIMAQKSASTQVIDLAGRSLLPGFIDPHQHTVTGALIKSVFTYCGYSPMKPEAPKGYPNRKAVIDLIAKQASQTPPGQWLLFYAYDNLLQGDGMHGGGGDFWMPDLDAISTQHPILVYYINMHTAAGNSTAFKAAGISTNTDAGDLNKKLMANGGGHFGQNPNGTPNGVIYEMPALAMFSSAIPPEKLTPENAGAAVAAWLATNASYGNTCIHEAGLLLPGAGGDNLIGDYMAVANEASCRASVSLMVDSPESLKAAEPYKKFGYGAKATRIPNTQFSIYGMKVVGDGSNQTRTAAQRAPYLDGTNGTPNYTPEALKELVASVKAAGWPLLIHCNGSQTIDNALDAIEASYGAHPSSGVNRIEHCTMVTSDQLDRMARLGVQPSFLMNHVYFYGAAYRDQLFGPRRTVDMDPAGGCVSRNLPFTLHTDAPCSNLGTLQLVQTAVTRQCNIDSSVIGKAQAVSLTNALRAVTNFAAGQIGMADELGSIEAGKLADFAILESDPYAVDPTKLMDINVSETWVGGQKKFAA</sequence>
<dbReference type="GO" id="GO:0016810">
    <property type="term" value="F:hydrolase activity, acting on carbon-nitrogen (but not peptide) bonds"/>
    <property type="evidence" value="ECO:0007669"/>
    <property type="project" value="InterPro"/>
</dbReference>
<evidence type="ECO:0000313" key="2">
    <source>
        <dbReference type="EMBL" id="VVE75060.1"/>
    </source>
</evidence>
<proteinExistence type="predicted"/>
<dbReference type="Gene3D" id="3.20.20.140">
    <property type="entry name" value="Metal-dependent hydrolases"/>
    <property type="match status" value="1"/>
</dbReference>
<evidence type="ECO:0000259" key="1">
    <source>
        <dbReference type="Pfam" id="PF07969"/>
    </source>
</evidence>
<name>A0A5E5ASH8_9BURK</name>
<dbReference type="CDD" id="cd01300">
    <property type="entry name" value="YtcJ_like"/>
    <property type="match status" value="1"/>
</dbReference>
<dbReference type="InterPro" id="IPR033932">
    <property type="entry name" value="YtcJ-like"/>
</dbReference>
<feature type="domain" description="Amidohydrolase 3" evidence="1">
    <location>
        <begin position="113"/>
        <end position="625"/>
    </location>
</feature>
<dbReference type="PANTHER" id="PTHR22642:SF2">
    <property type="entry name" value="PROTEIN LONG AFTER FAR-RED 3"/>
    <property type="match status" value="1"/>
</dbReference>
<organism evidence="2 3">
    <name type="scientific">Pandoraea anapnoica</name>
    <dbReference type="NCBI Taxonomy" id="2508301"/>
    <lineage>
        <taxon>Bacteria</taxon>
        <taxon>Pseudomonadati</taxon>
        <taxon>Pseudomonadota</taxon>
        <taxon>Betaproteobacteria</taxon>
        <taxon>Burkholderiales</taxon>
        <taxon>Burkholderiaceae</taxon>
        <taxon>Pandoraea</taxon>
    </lineage>
</organism>
<dbReference type="SUPFAM" id="SSF51338">
    <property type="entry name" value="Composite domain of metallo-dependent hydrolases"/>
    <property type="match status" value="1"/>
</dbReference>
<dbReference type="Proteomes" id="UP000383122">
    <property type="component" value="Unassembled WGS sequence"/>
</dbReference>
<accession>A0A5E5ASH8</accession>
<dbReference type="AlphaFoldDB" id="A0A5E5ASH8"/>
<gene>
    <name evidence="2" type="ORF">PAN31117_05071</name>
</gene>
<dbReference type="EMBL" id="CABPSP010000020">
    <property type="protein sequence ID" value="VVE75060.1"/>
    <property type="molecule type" value="Genomic_DNA"/>
</dbReference>
<protein>
    <submittedName>
        <fullName evidence="2">Amidohydrolase</fullName>
    </submittedName>
</protein>
<dbReference type="InterPro" id="IPR011059">
    <property type="entry name" value="Metal-dep_hydrolase_composite"/>
</dbReference>
<dbReference type="SUPFAM" id="SSF51556">
    <property type="entry name" value="Metallo-dependent hydrolases"/>
    <property type="match status" value="1"/>
</dbReference>
<dbReference type="InterPro" id="IPR013108">
    <property type="entry name" value="Amidohydro_3"/>
</dbReference>
<reference evidence="2 3" key="1">
    <citation type="submission" date="2019-08" db="EMBL/GenBank/DDBJ databases">
        <authorList>
            <person name="Peeters C."/>
        </authorList>
    </citation>
    <scope>NUCLEOTIDE SEQUENCE [LARGE SCALE GENOMIC DNA]</scope>
    <source>
        <strain evidence="2 3">LMG 31117</strain>
    </source>
</reference>
<dbReference type="Gene3D" id="3.10.310.70">
    <property type="match status" value="1"/>
</dbReference>
<dbReference type="InterPro" id="IPR032466">
    <property type="entry name" value="Metal_Hydrolase"/>
</dbReference>
<keyword evidence="3" id="KW-1185">Reference proteome</keyword>
<dbReference type="Pfam" id="PF07969">
    <property type="entry name" value="Amidohydro_3"/>
    <property type="match status" value="1"/>
</dbReference>
<dbReference type="RefSeq" id="WP_174991111.1">
    <property type="nucleotide sequence ID" value="NZ_CABPSP010000020.1"/>
</dbReference>
<evidence type="ECO:0000313" key="3">
    <source>
        <dbReference type="Proteomes" id="UP000383122"/>
    </source>
</evidence>
<keyword evidence="2" id="KW-0378">Hydrolase</keyword>
<dbReference type="Gene3D" id="2.30.40.10">
    <property type="entry name" value="Urease, subunit C, domain 1"/>
    <property type="match status" value="1"/>
</dbReference>
<dbReference type="PANTHER" id="PTHR22642">
    <property type="entry name" value="IMIDAZOLONEPROPIONASE"/>
    <property type="match status" value="1"/>
</dbReference>